<evidence type="ECO:0000256" key="2">
    <source>
        <dbReference type="ARBA" id="ARBA00023136"/>
    </source>
</evidence>
<dbReference type="InterPro" id="IPR036737">
    <property type="entry name" value="OmpA-like_sf"/>
</dbReference>
<dbReference type="InterPro" id="IPR006665">
    <property type="entry name" value="OmpA-like"/>
</dbReference>
<dbReference type="RefSeq" id="WP_276263511.1">
    <property type="nucleotide sequence ID" value="NZ_JARJLM010000029.1"/>
</dbReference>
<evidence type="ECO:0000256" key="3">
    <source>
        <dbReference type="PROSITE-ProRule" id="PRU00473"/>
    </source>
</evidence>
<comment type="caution">
    <text evidence="5">The sequence shown here is derived from an EMBL/GenBank/DDBJ whole genome shotgun (WGS) entry which is preliminary data.</text>
</comment>
<dbReference type="PROSITE" id="PS51257">
    <property type="entry name" value="PROKAR_LIPOPROTEIN"/>
    <property type="match status" value="1"/>
</dbReference>
<organism evidence="5 6">
    <name type="scientific">Cupriavidus basilensis</name>
    <dbReference type="NCBI Taxonomy" id="68895"/>
    <lineage>
        <taxon>Bacteria</taxon>
        <taxon>Pseudomonadati</taxon>
        <taxon>Pseudomonadota</taxon>
        <taxon>Betaproteobacteria</taxon>
        <taxon>Burkholderiales</taxon>
        <taxon>Burkholderiaceae</taxon>
        <taxon>Cupriavidus</taxon>
    </lineage>
</organism>
<keyword evidence="6" id="KW-1185">Reference proteome</keyword>
<feature type="domain" description="OmpA-like" evidence="4">
    <location>
        <begin position="53"/>
        <end position="168"/>
    </location>
</feature>
<dbReference type="PRINTS" id="PR01021">
    <property type="entry name" value="OMPADOMAIN"/>
</dbReference>
<keyword evidence="2 3" id="KW-0472">Membrane</keyword>
<gene>
    <name evidence="5" type="ORF">P3W85_01835</name>
</gene>
<comment type="subcellular location">
    <subcellularLocation>
        <location evidence="1">Cell outer membrane</location>
    </subcellularLocation>
</comment>
<dbReference type="Gene3D" id="3.30.1330.60">
    <property type="entry name" value="OmpA-like domain"/>
    <property type="match status" value="1"/>
</dbReference>
<dbReference type="PROSITE" id="PS51123">
    <property type="entry name" value="OMPA_2"/>
    <property type="match status" value="1"/>
</dbReference>
<dbReference type="Proteomes" id="UP001216674">
    <property type="component" value="Unassembled WGS sequence"/>
</dbReference>
<evidence type="ECO:0000259" key="4">
    <source>
        <dbReference type="PROSITE" id="PS51123"/>
    </source>
</evidence>
<protein>
    <submittedName>
        <fullName evidence="5">OmpA family protein</fullName>
    </submittedName>
</protein>
<dbReference type="Pfam" id="PF00691">
    <property type="entry name" value="OmpA"/>
    <property type="match status" value="1"/>
</dbReference>
<dbReference type="CDD" id="cd07185">
    <property type="entry name" value="OmpA_C-like"/>
    <property type="match status" value="1"/>
</dbReference>
<evidence type="ECO:0000313" key="6">
    <source>
        <dbReference type="Proteomes" id="UP001216674"/>
    </source>
</evidence>
<dbReference type="PANTHER" id="PTHR30329:SF17">
    <property type="entry name" value="LIPOPROTEIN YFIB-RELATED"/>
    <property type="match status" value="1"/>
</dbReference>
<dbReference type="EMBL" id="JARJLM010000029">
    <property type="protein sequence ID" value="MDF3831705.1"/>
    <property type="molecule type" value="Genomic_DNA"/>
</dbReference>
<dbReference type="InterPro" id="IPR006664">
    <property type="entry name" value="OMP_bac"/>
</dbReference>
<sequence>MRSNSPGPARLRVASALVGITLALGACQSTPAGRLTAPQVETLQLQGFQLTDNGWELDLSEKVLFGLDEDAVSGERQLAVQRIGLALKAAGIERVRLDGHTDDSGSAEYNQQLSVRRAEAVAKVFAVAAFPPGNVVVRGLGKSKPVADNSTVAGRAENRRVAIVVTID</sequence>
<dbReference type="InterPro" id="IPR050330">
    <property type="entry name" value="Bact_OuterMem_StrucFunc"/>
</dbReference>
<reference evidence="5 6" key="1">
    <citation type="submission" date="2023-03" db="EMBL/GenBank/DDBJ databases">
        <title>Draft assemblies of triclosan tolerant bacteria isolated from returned activated sludge.</title>
        <authorList>
            <person name="Van Hamelsveld S."/>
        </authorList>
    </citation>
    <scope>NUCLEOTIDE SEQUENCE [LARGE SCALE GENOMIC DNA]</scope>
    <source>
        <strain evidence="5 6">GW210010_S58</strain>
    </source>
</reference>
<dbReference type="SUPFAM" id="SSF103088">
    <property type="entry name" value="OmpA-like"/>
    <property type="match status" value="1"/>
</dbReference>
<accession>A0ABT6AGH9</accession>
<proteinExistence type="predicted"/>
<name>A0ABT6AGH9_9BURK</name>
<evidence type="ECO:0000313" key="5">
    <source>
        <dbReference type="EMBL" id="MDF3831705.1"/>
    </source>
</evidence>
<dbReference type="PANTHER" id="PTHR30329">
    <property type="entry name" value="STATOR ELEMENT OF FLAGELLAR MOTOR COMPLEX"/>
    <property type="match status" value="1"/>
</dbReference>
<evidence type="ECO:0000256" key="1">
    <source>
        <dbReference type="ARBA" id="ARBA00004442"/>
    </source>
</evidence>
<dbReference type="PRINTS" id="PR01023">
    <property type="entry name" value="NAFLGMOTY"/>
</dbReference>